<dbReference type="PANTHER" id="PTHR43464:SF19">
    <property type="entry name" value="UBIQUINONE BIOSYNTHESIS O-METHYLTRANSFERASE, MITOCHONDRIAL"/>
    <property type="match status" value="1"/>
</dbReference>
<name>A0ABV6MHA4_9ACTN</name>
<accession>A0ABV6MHA4</accession>
<keyword evidence="2 5" id="KW-0808">Transferase</keyword>
<dbReference type="Pfam" id="PF08241">
    <property type="entry name" value="Methyltransf_11"/>
    <property type="match status" value="1"/>
</dbReference>
<evidence type="ECO:0000256" key="2">
    <source>
        <dbReference type="ARBA" id="ARBA00022679"/>
    </source>
</evidence>
<keyword evidence="3" id="KW-0949">S-adenosyl-L-methionine</keyword>
<keyword evidence="1 5" id="KW-0489">Methyltransferase</keyword>
<dbReference type="Gene3D" id="3.40.50.150">
    <property type="entry name" value="Vaccinia Virus protein VP39"/>
    <property type="match status" value="1"/>
</dbReference>
<organism evidence="5 6">
    <name type="scientific">Phytohabitans kaempferiae</name>
    <dbReference type="NCBI Taxonomy" id="1620943"/>
    <lineage>
        <taxon>Bacteria</taxon>
        <taxon>Bacillati</taxon>
        <taxon>Actinomycetota</taxon>
        <taxon>Actinomycetes</taxon>
        <taxon>Micromonosporales</taxon>
        <taxon>Micromonosporaceae</taxon>
    </lineage>
</organism>
<comment type="caution">
    <text evidence="5">The sequence shown here is derived from an EMBL/GenBank/DDBJ whole genome shotgun (WGS) entry which is preliminary data.</text>
</comment>
<reference evidence="5 6" key="1">
    <citation type="submission" date="2024-09" db="EMBL/GenBank/DDBJ databases">
        <authorList>
            <person name="Sun Q."/>
            <person name="Mori K."/>
        </authorList>
    </citation>
    <scope>NUCLEOTIDE SEQUENCE [LARGE SCALE GENOMIC DNA]</scope>
    <source>
        <strain evidence="5 6">TBRC 3947</strain>
    </source>
</reference>
<feature type="domain" description="Methyltransferase type 11" evidence="4">
    <location>
        <begin position="44"/>
        <end position="127"/>
    </location>
</feature>
<proteinExistence type="predicted"/>
<dbReference type="PROSITE" id="PS00436">
    <property type="entry name" value="PEROXIDASE_2"/>
    <property type="match status" value="1"/>
</dbReference>
<evidence type="ECO:0000259" key="4">
    <source>
        <dbReference type="Pfam" id="PF08241"/>
    </source>
</evidence>
<dbReference type="InterPro" id="IPR029063">
    <property type="entry name" value="SAM-dependent_MTases_sf"/>
</dbReference>
<evidence type="ECO:0000256" key="3">
    <source>
        <dbReference type="ARBA" id="ARBA00022691"/>
    </source>
</evidence>
<dbReference type="EC" id="2.1.1.-" evidence="5"/>
<dbReference type="EMBL" id="JBHLUH010000094">
    <property type="protein sequence ID" value="MFC0533944.1"/>
    <property type="molecule type" value="Genomic_DNA"/>
</dbReference>
<dbReference type="GO" id="GO:0008168">
    <property type="term" value="F:methyltransferase activity"/>
    <property type="evidence" value="ECO:0007669"/>
    <property type="project" value="UniProtKB-KW"/>
</dbReference>
<dbReference type="RefSeq" id="WP_377262186.1">
    <property type="nucleotide sequence ID" value="NZ_JBHLUH010000094.1"/>
</dbReference>
<protein>
    <submittedName>
        <fullName evidence="5">Class I SAM-dependent methyltransferase</fullName>
        <ecNumber evidence="5">2.1.1.-</ecNumber>
    </submittedName>
</protein>
<dbReference type="InterPro" id="IPR019794">
    <property type="entry name" value="Peroxidases_AS"/>
</dbReference>
<dbReference type="InterPro" id="IPR013216">
    <property type="entry name" value="Methyltransf_11"/>
</dbReference>
<gene>
    <name evidence="5" type="ORF">ACFFIA_40715</name>
</gene>
<evidence type="ECO:0000313" key="5">
    <source>
        <dbReference type="EMBL" id="MFC0533944.1"/>
    </source>
</evidence>
<dbReference type="PANTHER" id="PTHR43464">
    <property type="entry name" value="METHYLTRANSFERASE"/>
    <property type="match status" value="1"/>
</dbReference>
<dbReference type="SUPFAM" id="SSF53335">
    <property type="entry name" value="S-adenosyl-L-methionine-dependent methyltransferases"/>
    <property type="match status" value="1"/>
</dbReference>
<evidence type="ECO:0000256" key="1">
    <source>
        <dbReference type="ARBA" id="ARBA00022603"/>
    </source>
</evidence>
<dbReference type="CDD" id="cd02440">
    <property type="entry name" value="AdoMet_MTases"/>
    <property type="match status" value="1"/>
</dbReference>
<dbReference type="Proteomes" id="UP001589867">
    <property type="component" value="Unassembled WGS sequence"/>
</dbReference>
<sequence>MDGADPDHWSTVAASWAELWGGFAEPAWHAILDASGVVPGARLLDVGCGAGDLLAYAAARGLAVAGIDPAPGMVEYARARLPGADIRLGSAERLPWPDATFDLVVSVNALQFAEDTLEALAEFVRVTTAVAGYVAIANWAEGSQNDLDTIEAAVAHADGEEPMPDGELRQPGGLERLLAEGGLELVTAGLVRLPWHASDDDTLARGVLLGEDPDTIAARAPIVLAAARPYRTEDGRYRLVNAFRYAVGRRPER</sequence>
<dbReference type="GO" id="GO:0032259">
    <property type="term" value="P:methylation"/>
    <property type="evidence" value="ECO:0007669"/>
    <property type="project" value="UniProtKB-KW"/>
</dbReference>
<keyword evidence="6" id="KW-1185">Reference proteome</keyword>
<evidence type="ECO:0000313" key="6">
    <source>
        <dbReference type="Proteomes" id="UP001589867"/>
    </source>
</evidence>